<gene>
    <name evidence="6" type="ORF">NSA23_11570</name>
</gene>
<dbReference type="EMBL" id="JANJZL010000008">
    <property type="protein sequence ID" value="MCR2044743.1"/>
    <property type="molecule type" value="Genomic_DNA"/>
</dbReference>
<dbReference type="PANTHER" id="PTHR37955:SF1">
    <property type="entry name" value="DEP DOMAIN-CONTAINING PROTEIN"/>
    <property type="match status" value="1"/>
</dbReference>
<dbReference type="CDD" id="cd09325">
    <property type="entry name" value="TDT_C4-dicarb_trans"/>
    <property type="match status" value="1"/>
</dbReference>
<feature type="transmembrane region" description="Helical" evidence="5">
    <location>
        <begin position="211"/>
        <end position="232"/>
    </location>
</feature>
<dbReference type="Proteomes" id="UP001142078">
    <property type="component" value="Unassembled WGS sequence"/>
</dbReference>
<reference evidence="6" key="1">
    <citation type="submission" date="2022-07" db="EMBL/GenBank/DDBJ databases">
        <title>Enhanced cultured diversity of the mouse gut microbiota enables custom-made synthetic communities.</title>
        <authorList>
            <person name="Afrizal A."/>
        </authorList>
    </citation>
    <scope>NUCLEOTIDE SEQUENCE</scope>
    <source>
        <strain evidence="6">DSM 29482</strain>
    </source>
</reference>
<dbReference type="InterPro" id="IPR004695">
    <property type="entry name" value="SLAC1/Mae1/Ssu1/TehA"/>
</dbReference>
<name>A0A9X2S5N3_9FIRM</name>
<dbReference type="Gene3D" id="1.50.10.150">
    <property type="entry name" value="Voltage-dependent anion channel"/>
    <property type="match status" value="1"/>
</dbReference>
<accession>A0A9X2S5N3</accession>
<sequence length="309" mass="34988">MRNIVKQMPIPIVGLMLALAATGNLVMSYGIVYRNIFGILSAIILVLMLMKIIKYPKEVLKSLDNIVVASVFPAFTMGIMLLSTYISGFSTSLAYSLWIIGLIFHIILIIYFTKKHVFNFNIKKVFPSWFIVYVGIVAGTVTAPVFHMENIGQILFWLGFILYLILLPITLKRVLNIKEIPEPALPTIVILSAPASLCLTGYMNSFPNKNIFFVYFLLALSQFTLLCVLLQLPKLLKLQFYPSYSAFTFPLVISATSIKLTNAFLIDIEKPLSILKYIIKFEEIVAVGMTIYVLYKYIKFLFTEAETVK</sequence>
<keyword evidence="4 5" id="KW-0472">Membrane</keyword>
<dbReference type="GO" id="GO:0005886">
    <property type="term" value="C:plasma membrane"/>
    <property type="evidence" value="ECO:0007669"/>
    <property type="project" value="TreeGrafter"/>
</dbReference>
<protein>
    <submittedName>
        <fullName evidence="6">TDT family transporter</fullName>
    </submittedName>
</protein>
<keyword evidence="3 5" id="KW-1133">Transmembrane helix</keyword>
<feature type="transmembrane region" description="Helical" evidence="5">
    <location>
        <begin position="277"/>
        <end position="295"/>
    </location>
</feature>
<comment type="caution">
    <text evidence="6">The sequence shown here is derived from an EMBL/GenBank/DDBJ whole genome shotgun (WGS) entry which is preliminary data.</text>
</comment>
<dbReference type="PANTHER" id="PTHR37955">
    <property type="entry name" value="TELLURITE RESISTANCE PROTEIN TEHA"/>
    <property type="match status" value="1"/>
</dbReference>
<proteinExistence type="predicted"/>
<keyword evidence="7" id="KW-1185">Reference proteome</keyword>
<comment type="subcellular location">
    <subcellularLocation>
        <location evidence="1">Membrane</location>
        <topology evidence="1">Multi-pass membrane protein</topology>
    </subcellularLocation>
</comment>
<dbReference type="RefSeq" id="WP_257490565.1">
    <property type="nucleotide sequence ID" value="NZ_JANJZL010000008.1"/>
</dbReference>
<evidence type="ECO:0000256" key="4">
    <source>
        <dbReference type="ARBA" id="ARBA00023136"/>
    </source>
</evidence>
<keyword evidence="2 5" id="KW-0812">Transmembrane</keyword>
<evidence type="ECO:0000256" key="2">
    <source>
        <dbReference type="ARBA" id="ARBA00022692"/>
    </source>
</evidence>
<evidence type="ECO:0000256" key="1">
    <source>
        <dbReference type="ARBA" id="ARBA00004141"/>
    </source>
</evidence>
<feature type="transmembrane region" description="Helical" evidence="5">
    <location>
        <begin position="36"/>
        <end position="53"/>
    </location>
</feature>
<feature type="transmembrane region" description="Helical" evidence="5">
    <location>
        <begin position="125"/>
        <end position="148"/>
    </location>
</feature>
<evidence type="ECO:0000256" key="5">
    <source>
        <dbReference type="SAM" id="Phobius"/>
    </source>
</evidence>
<feature type="transmembrane region" description="Helical" evidence="5">
    <location>
        <begin position="154"/>
        <end position="171"/>
    </location>
</feature>
<feature type="transmembrane region" description="Helical" evidence="5">
    <location>
        <begin position="12"/>
        <end position="30"/>
    </location>
</feature>
<dbReference type="AlphaFoldDB" id="A0A9X2S5N3"/>
<evidence type="ECO:0000313" key="7">
    <source>
        <dbReference type="Proteomes" id="UP001142078"/>
    </source>
</evidence>
<organism evidence="6 7">
    <name type="scientific">Anaerosalibacter massiliensis</name>
    <dbReference type="NCBI Taxonomy" id="1347392"/>
    <lineage>
        <taxon>Bacteria</taxon>
        <taxon>Bacillati</taxon>
        <taxon>Bacillota</taxon>
        <taxon>Tissierellia</taxon>
        <taxon>Tissierellales</taxon>
        <taxon>Sporanaerobacteraceae</taxon>
        <taxon>Anaerosalibacter</taxon>
    </lineage>
</organism>
<dbReference type="Pfam" id="PF03595">
    <property type="entry name" value="SLAC1"/>
    <property type="match status" value="1"/>
</dbReference>
<dbReference type="GO" id="GO:0046583">
    <property type="term" value="F:monoatomic cation efflux transmembrane transporter activity"/>
    <property type="evidence" value="ECO:0007669"/>
    <property type="project" value="TreeGrafter"/>
</dbReference>
<dbReference type="InterPro" id="IPR052951">
    <property type="entry name" value="Tellurite_res_ion_channel"/>
</dbReference>
<feature type="transmembrane region" description="Helical" evidence="5">
    <location>
        <begin position="65"/>
        <end position="86"/>
    </location>
</feature>
<evidence type="ECO:0000313" key="6">
    <source>
        <dbReference type="EMBL" id="MCR2044743.1"/>
    </source>
</evidence>
<evidence type="ECO:0000256" key="3">
    <source>
        <dbReference type="ARBA" id="ARBA00022989"/>
    </source>
</evidence>
<feature type="transmembrane region" description="Helical" evidence="5">
    <location>
        <begin position="92"/>
        <end position="113"/>
    </location>
</feature>
<feature type="transmembrane region" description="Helical" evidence="5">
    <location>
        <begin position="244"/>
        <end position="265"/>
    </location>
</feature>
<dbReference type="InterPro" id="IPR038665">
    <property type="entry name" value="Voltage-dep_anion_channel_sf"/>
</dbReference>